<reference evidence="3" key="1">
    <citation type="journal article" date="2019" name="Int. J. Syst. Evol. Microbiol.">
        <title>The Global Catalogue of Microorganisms (GCM) 10K type strain sequencing project: providing services to taxonomists for standard genome sequencing and annotation.</title>
        <authorList>
            <consortium name="The Broad Institute Genomics Platform"/>
            <consortium name="The Broad Institute Genome Sequencing Center for Infectious Disease"/>
            <person name="Wu L."/>
            <person name="Ma J."/>
        </authorList>
    </citation>
    <scope>NUCLEOTIDE SEQUENCE [LARGE SCALE GENOMIC DNA]</scope>
    <source>
        <strain evidence="3">CCUG 54523</strain>
    </source>
</reference>
<dbReference type="RefSeq" id="WP_204978215.1">
    <property type="nucleotide sequence ID" value="NZ_JBHTII010000001.1"/>
</dbReference>
<name>A0ABW3AHL5_9MICO</name>
<dbReference type="EMBL" id="JBHTII010000001">
    <property type="protein sequence ID" value="MFD0790407.1"/>
    <property type="molecule type" value="Genomic_DNA"/>
</dbReference>
<evidence type="ECO:0000313" key="2">
    <source>
        <dbReference type="EMBL" id="MFD0790407.1"/>
    </source>
</evidence>
<comment type="caution">
    <text evidence="2">The sequence shown here is derived from an EMBL/GenBank/DDBJ whole genome shotgun (WGS) entry which is preliminary data.</text>
</comment>
<dbReference type="SUPFAM" id="SSF54909">
    <property type="entry name" value="Dimeric alpha+beta barrel"/>
    <property type="match status" value="1"/>
</dbReference>
<sequence length="112" mass="12911">MTTLELRTYAIVPGRRDALFARFRDHTDGLLRAHGMTPLGYWSAREDPDRLIYLIRHDGDPDANWRSFREDPRWITARDESVADGELTRSIESELLVDNDLSTLTEGMHPLS</sequence>
<dbReference type="Proteomes" id="UP001597055">
    <property type="component" value="Unassembled WGS sequence"/>
</dbReference>
<evidence type="ECO:0000259" key="1">
    <source>
        <dbReference type="Pfam" id="PF07978"/>
    </source>
</evidence>
<dbReference type="InterPro" id="IPR011008">
    <property type="entry name" value="Dimeric_a/b-barrel"/>
</dbReference>
<protein>
    <submittedName>
        <fullName evidence="2">NIPSNAP family protein</fullName>
    </submittedName>
</protein>
<organism evidence="2 3">
    <name type="scientific">Microbacterium insulae</name>
    <dbReference type="NCBI Taxonomy" id="483014"/>
    <lineage>
        <taxon>Bacteria</taxon>
        <taxon>Bacillati</taxon>
        <taxon>Actinomycetota</taxon>
        <taxon>Actinomycetes</taxon>
        <taxon>Micrococcales</taxon>
        <taxon>Microbacteriaceae</taxon>
        <taxon>Microbacterium</taxon>
    </lineage>
</organism>
<dbReference type="Pfam" id="PF07978">
    <property type="entry name" value="NIPSNAP"/>
    <property type="match status" value="1"/>
</dbReference>
<accession>A0ABW3AHL5</accession>
<keyword evidence="3" id="KW-1185">Reference proteome</keyword>
<evidence type="ECO:0000313" key="3">
    <source>
        <dbReference type="Proteomes" id="UP001597055"/>
    </source>
</evidence>
<dbReference type="Gene3D" id="3.30.70.100">
    <property type="match status" value="1"/>
</dbReference>
<dbReference type="InterPro" id="IPR012577">
    <property type="entry name" value="NIPSNAP"/>
</dbReference>
<gene>
    <name evidence="2" type="ORF">ACFQ0P_08355</name>
</gene>
<proteinExistence type="predicted"/>
<feature type="domain" description="NIPSNAP" evidence="1">
    <location>
        <begin position="5"/>
        <end position="98"/>
    </location>
</feature>